<dbReference type="GeneID" id="36328956"/>
<sequence length="760" mass="86744">MPSTDRPSVGSQLFRLLLSSCGPICAIHERLRWLWLLVKLYIRRLGWESSRKRKGDDRKQSDKDVHCGVDFGPRVERAKWGEGGERGAICCSKEPVISHLGLHVEHYDRSPRLPSTGDVPSRPASRPISTAYPDSVDCNGNYEPYSISVQNASQSSIDIGLATLSEHGNHYHEPRYDHLALSSRPSSRASSLHRRDRGVLRDVSRPTSSRARARSRSRVRSRARDSPAGSYRGSRLSIASFPPEHKSTTHSGLNQAIPAGDKPSHAPVEPRRIQTTYPILQVKRYHKGLKMYDISLLPYYLVSISGARENLDSNYVVKPIQLSYPFDDVPDGWTALTHPEGARYFYHAKRRIYTDAYIMDPEIMAEIDDFIALLQHLSNGLEFQMGPSMELVLELEDNTKPDRLTKYHWCYYFVDSDTRTLFWLQEYEVYDESPWDELQGLNSASHIRYAIEEMYWHEPSKELVHELQSIIVHSTAVLFAGRFMHIFAHQRFLHYHGQKAARLSRDQSVFSDAHEHRTPLISILAPILFNAPDVHLKSLENIWIDNIITLIPWSQFMSKLQTDWQEYVLFSTVLLNANISFMTINDVDPGTGTRHRTPAQIASFVSTIASIGSTVIGLLLIRQYRLKPKDTAQDALNYLTSRRHPTLGLETLAIMYSLPYALLMWAMVTFLVAFAFECFETADEPSIIVSGVSWGLVGILIIWCIYTSWEGGETSVREWILSHWSTFHAMMLDKGLWPQAMVTRRHIATPQAEEMEFDVA</sequence>
<evidence type="ECO:0000256" key="2">
    <source>
        <dbReference type="SAM" id="Phobius"/>
    </source>
</evidence>
<feature type="transmembrane region" description="Helical" evidence="2">
    <location>
        <begin position="652"/>
        <end position="675"/>
    </location>
</feature>
<evidence type="ECO:0000313" key="3">
    <source>
        <dbReference type="EMBL" id="OSX66022.1"/>
    </source>
</evidence>
<proteinExistence type="predicted"/>
<dbReference type="RefSeq" id="XP_024342816.1">
    <property type="nucleotide sequence ID" value="XM_024484007.1"/>
</dbReference>
<protein>
    <recommendedName>
        <fullName evidence="5">WW domain-containing protein</fullName>
    </recommendedName>
</protein>
<keyword evidence="2" id="KW-0472">Membrane</keyword>
<dbReference type="OrthoDB" id="2657661at2759"/>
<gene>
    <name evidence="3" type="ORF">POSPLADRAFT_1130945</name>
</gene>
<evidence type="ECO:0000313" key="4">
    <source>
        <dbReference type="Proteomes" id="UP000194127"/>
    </source>
</evidence>
<feature type="compositionally biased region" description="Basic residues" evidence="1">
    <location>
        <begin position="211"/>
        <end position="221"/>
    </location>
</feature>
<feature type="compositionally biased region" description="Low complexity" evidence="1">
    <location>
        <begin position="179"/>
        <end position="190"/>
    </location>
</feature>
<dbReference type="AlphaFoldDB" id="A0A1X6NBZ1"/>
<feature type="transmembrane region" description="Helical" evidence="2">
    <location>
        <begin position="601"/>
        <end position="621"/>
    </location>
</feature>
<reference evidence="3 4" key="1">
    <citation type="submission" date="2017-04" db="EMBL/GenBank/DDBJ databases">
        <title>Genome Sequence of the Model Brown-Rot Fungus Postia placenta SB12.</title>
        <authorList>
            <consortium name="DOE Joint Genome Institute"/>
            <person name="Gaskell J."/>
            <person name="Kersten P."/>
            <person name="Larrondo L.F."/>
            <person name="Canessa P."/>
            <person name="Martinez D."/>
            <person name="Hibbett D."/>
            <person name="Schmoll M."/>
            <person name="Kubicek C.P."/>
            <person name="Martinez A.T."/>
            <person name="Yadav J."/>
            <person name="Master E."/>
            <person name="Magnuson J.K."/>
            <person name="James T."/>
            <person name="Yaver D."/>
            <person name="Berka R."/>
            <person name="Labutti K."/>
            <person name="Lipzen A."/>
            <person name="Aerts A."/>
            <person name="Barry K."/>
            <person name="Henrissat B."/>
            <person name="Blanchette R."/>
            <person name="Grigoriev I."/>
            <person name="Cullen D."/>
        </authorList>
    </citation>
    <scope>NUCLEOTIDE SEQUENCE [LARGE SCALE GENOMIC DNA]</scope>
    <source>
        <strain evidence="3 4">MAD-698-R-SB12</strain>
    </source>
</reference>
<accession>A0A1X6NBZ1</accession>
<dbReference type="STRING" id="670580.A0A1X6NBZ1"/>
<dbReference type="EMBL" id="KZ110592">
    <property type="protein sequence ID" value="OSX66022.1"/>
    <property type="molecule type" value="Genomic_DNA"/>
</dbReference>
<evidence type="ECO:0000256" key="1">
    <source>
        <dbReference type="SAM" id="MobiDB-lite"/>
    </source>
</evidence>
<evidence type="ECO:0008006" key="5">
    <source>
        <dbReference type="Google" id="ProtNLM"/>
    </source>
</evidence>
<keyword evidence="2" id="KW-1133">Transmembrane helix</keyword>
<keyword evidence="4" id="KW-1185">Reference proteome</keyword>
<name>A0A1X6NBZ1_9APHY</name>
<dbReference type="Proteomes" id="UP000194127">
    <property type="component" value="Unassembled WGS sequence"/>
</dbReference>
<organism evidence="3 4">
    <name type="scientific">Postia placenta MAD-698-R-SB12</name>
    <dbReference type="NCBI Taxonomy" id="670580"/>
    <lineage>
        <taxon>Eukaryota</taxon>
        <taxon>Fungi</taxon>
        <taxon>Dikarya</taxon>
        <taxon>Basidiomycota</taxon>
        <taxon>Agaricomycotina</taxon>
        <taxon>Agaricomycetes</taxon>
        <taxon>Polyporales</taxon>
        <taxon>Adustoporiaceae</taxon>
        <taxon>Rhodonia</taxon>
    </lineage>
</organism>
<feature type="transmembrane region" description="Helical" evidence="2">
    <location>
        <begin position="687"/>
        <end position="709"/>
    </location>
</feature>
<feature type="region of interest" description="Disordered" evidence="1">
    <location>
        <begin position="175"/>
        <end position="251"/>
    </location>
</feature>
<keyword evidence="2" id="KW-0812">Transmembrane</keyword>
<feature type="region of interest" description="Disordered" evidence="1">
    <location>
        <begin position="108"/>
        <end position="135"/>
    </location>
</feature>